<dbReference type="EMBL" id="CADCWL010000148">
    <property type="protein sequence ID" value="CAA9572212.1"/>
    <property type="molecule type" value="Genomic_DNA"/>
</dbReference>
<sequence length="63" mass="7147">MTSFFAVLGRMVCRSQHPWGLTGYFSFDRVRSSRWFEHPLESSCTDSEGLPRREGCLMGTTAA</sequence>
<evidence type="ECO:0000313" key="1">
    <source>
        <dbReference type="EMBL" id="CAA9572212.1"/>
    </source>
</evidence>
<proteinExistence type="predicted"/>
<gene>
    <name evidence="1" type="ORF">AVDCRST_MAG19-2908</name>
</gene>
<accession>A0A6J4V8G1</accession>
<protein>
    <submittedName>
        <fullName evidence="1">Uncharacterized protein</fullName>
    </submittedName>
</protein>
<reference evidence="1" key="1">
    <citation type="submission" date="2020-02" db="EMBL/GenBank/DDBJ databases">
        <authorList>
            <person name="Meier V. D."/>
        </authorList>
    </citation>
    <scope>NUCLEOTIDE SEQUENCE</scope>
    <source>
        <strain evidence="1">AVDCRST_MAG19</strain>
    </source>
</reference>
<organism evidence="1">
    <name type="scientific">uncultured Thermomicrobiales bacterium</name>
    <dbReference type="NCBI Taxonomy" id="1645740"/>
    <lineage>
        <taxon>Bacteria</taxon>
        <taxon>Pseudomonadati</taxon>
        <taxon>Thermomicrobiota</taxon>
        <taxon>Thermomicrobia</taxon>
        <taxon>Thermomicrobiales</taxon>
        <taxon>environmental samples</taxon>
    </lineage>
</organism>
<dbReference type="AlphaFoldDB" id="A0A6J4V8G1"/>
<name>A0A6J4V8G1_9BACT</name>